<evidence type="ECO:0000256" key="1">
    <source>
        <dbReference type="SAM" id="MobiDB-lite"/>
    </source>
</evidence>
<feature type="compositionally biased region" description="Basic and acidic residues" evidence="1">
    <location>
        <begin position="48"/>
        <end position="69"/>
    </location>
</feature>
<reference evidence="2" key="1">
    <citation type="journal article" date="2019" name="Sci. Rep.">
        <title>Draft genome of Tanacetum cinerariifolium, the natural source of mosquito coil.</title>
        <authorList>
            <person name="Yamashiro T."/>
            <person name="Shiraishi A."/>
            <person name="Satake H."/>
            <person name="Nakayama K."/>
        </authorList>
    </citation>
    <scope>NUCLEOTIDE SEQUENCE</scope>
</reference>
<name>A0A6L2KTM3_TANCI</name>
<sequence>MNAEELLEMDPYEKLPHQGQVPPLSPAYVHDPMELGEHVPVYILKPEYPKYHAPSDDDIQVKDQPHSDDPAPTAESLGYIADSDSMGEDDDEDPSEEYKPEDDYKDHKEDPNEEHKPDDVEKLFEGSHETEPFEDDETAVTPPPPRHRRARISVRPQTPMATSTQALIDAFAAGSPLFPLPPTNPAYDQAPLGCDVAESSAAAARAPRGQYDFVNIVKACHGLIHSPSHDAQTIAKAADKEKNVGYVRTLHDSKHRMMTSIEEVNLRTSYQAQVCRQESKYFYTQLHDAQTDSRDIRLEINVRQSAEDLAVTQMMRIHALETRAQTDTVEDAGSSC</sequence>
<evidence type="ECO:0008006" key="3">
    <source>
        <dbReference type="Google" id="ProtNLM"/>
    </source>
</evidence>
<feature type="region of interest" description="Disordered" evidence="1">
    <location>
        <begin position="48"/>
        <end position="149"/>
    </location>
</feature>
<organism evidence="2">
    <name type="scientific">Tanacetum cinerariifolium</name>
    <name type="common">Dalmatian daisy</name>
    <name type="synonym">Chrysanthemum cinerariifolium</name>
    <dbReference type="NCBI Taxonomy" id="118510"/>
    <lineage>
        <taxon>Eukaryota</taxon>
        <taxon>Viridiplantae</taxon>
        <taxon>Streptophyta</taxon>
        <taxon>Embryophyta</taxon>
        <taxon>Tracheophyta</taxon>
        <taxon>Spermatophyta</taxon>
        <taxon>Magnoliopsida</taxon>
        <taxon>eudicotyledons</taxon>
        <taxon>Gunneridae</taxon>
        <taxon>Pentapetalae</taxon>
        <taxon>asterids</taxon>
        <taxon>campanulids</taxon>
        <taxon>Asterales</taxon>
        <taxon>Asteraceae</taxon>
        <taxon>Asteroideae</taxon>
        <taxon>Anthemideae</taxon>
        <taxon>Anthemidinae</taxon>
        <taxon>Tanacetum</taxon>
    </lineage>
</organism>
<gene>
    <name evidence="2" type="ORF">Tci_024624</name>
</gene>
<dbReference type="EMBL" id="BKCJ010003046">
    <property type="protein sequence ID" value="GEU52646.1"/>
    <property type="molecule type" value="Genomic_DNA"/>
</dbReference>
<comment type="caution">
    <text evidence="2">The sequence shown here is derived from an EMBL/GenBank/DDBJ whole genome shotgun (WGS) entry which is preliminary data.</text>
</comment>
<accession>A0A6L2KTM3</accession>
<feature type="compositionally biased region" description="Acidic residues" evidence="1">
    <location>
        <begin position="1"/>
        <end position="10"/>
    </location>
</feature>
<dbReference type="AlphaFoldDB" id="A0A6L2KTM3"/>
<evidence type="ECO:0000313" key="2">
    <source>
        <dbReference type="EMBL" id="GEU52646.1"/>
    </source>
</evidence>
<feature type="region of interest" description="Disordered" evidence="1">
    <location>
        <begin position="1"/>
        <end position="31"/>
    </location>
</feature>
<feature type="compositionally biased region" description="Basic and acidic residues" evidence="1">
    <location>
        <begin position="96"/>
        <end position="131"/>
    </location>
</feature>
<proteinExistence type="predicted"/>
<feature type="compositionally biased region" description="Acidic residues" evidence="1">
    <location>
        <begin position="85"/>
        <end position="95"/>
    </location>
</feature>
<protein>
    <recommendedName>
        <fullName evidence="3">Reverse transcriptase domain-containing protein</fullName>
    </recommendedName>
</protein>